<name>A0A9D1Z6K9_9FIRM</name>
<organism evidence="2 3">
    <name type="scientific">Candidatus Intestinimonas merdavium</name>
    <dbReference type="NCBI Taxonomy" id="2838622"/>
    <lineage>
        <taxon>Bacteria</taxon>
        <taxon>Bacillati</taxon>
        <taxon>Bacillota</taxon>
        <taxon>Clostridia</taxon>
        <taxon>Eubacteriales</taxon>
        <taxon>Intestinimonas</taxon>
    </lineage>
</organism>
<keyword evidence="1" id="KW-0812">Transmembrane</keyword>
<evidence type="ECO:0000313" key="2">
    <source>
        <dbReference type="EMBL" id="HIY74401.1"/>
    </source>
</evidence>
<evidence type="ECO:0000256" key="1">
    <source>
        <dbReference type="SAM" id="Phobius"/>
    </source>
</evidence>
<feature type="transmembrane region" description="Helical" evidence="1">
    <location>
        <begin position="6"/>
        <end position="30"/>
    </location>
</feature>
<keyword evidence="1" id="KW-1133">Transmembrane helix</keyword>
<proteinExistence type="predicted"/>
<keyword evidence="1" id="KW-0472">Membrane</keyword>
<dbReference type="EMBL" id="DXCX01000114">
    <property type="protein sequence ID" value="HIY74401.1"/>
    <property type="molecule type" value="Genomic_DNA"/>
</dbReference>
<dbReference type="AlphaFoldDB" id="A0A9D1Z6K9"/>
<protein>
    <submittedName>
        <fullName evidence="2">Uncharacterized protein</fullName>
    </submittedName>
</protein>
<comment type="caution">
    <text evidence="2">The sequence shown here is derived from an EMBL/GenBank/DDBJ whole genome shotgun (WGS) entry which is preliminary data.</text>
</comment>
<reference evidence="2" key="2">
    <citation type="submission" date="2021-04" db="EMBL/GenBank/DDBJ databases">
        <authorList>
            <person name="Gilroy R."/>
        </authorList>
    </citation>
    <scope>NUCLEOTIDE SEQUENCE</scope>
    <source>
        <strain evidence="2">CHK33-7979</strain>
    </source>
</reference>
<evidence type="ECO:0000313" key="3">
    <source>
        <dbReference type="Proteomes" id="UP000886824"/>
    </source>
</evidence>
<feature type="transmembrane region" description="Helical" evidence="1">
    <location>
        <begin position="42"/>
        <end position="63"/>
    </location>
</feature>
<reference evidence="2" key="1">
    <citation type="journal article" date="2021" name="PeerJ">
        <title>Extensive microbial diversity within the chicken gut microbiome revealed by metagenomics and culture.</title>
        <authorList>
            <person name="Gilroy R."/>
            <person name="Ravi A."/>
            <person name="Getino M."/>
            <person name="Pursley I."/>
            <person name="Horton D.L."/>
            <person name="Alikhan N.F."/>
            <person name="Baker D."/>
            <person name="Gharbi K."/>
            <person name="Hall N."/>
            <person name="Watson M."/>
            <person name="Adriaenssens E.M."/>
            <person name="Foster-Nyarko E."/>
            <person name="Jarju S."/>
            <person name="Secka A."/>
            <person name="Antonio M."/>
            <person name="Oren A."/>
            <person name="Chaudhuri R.R."/>
            <person name="La Ragione R."/>
            <person name="Hildebrand F."/>
            <person name="Pallen M.J."/>
        </authorList>
    </citation>
    <scope>NUCLEOTIDE SEQUENCE</scope>
    <source>
        <strain evidence="2">CHK33-7979</strain>
    </source>
</reference>
<gene>
    <name evidence="2" type="ORF">H9826_10610</name>
</gene>
<sequence>MHTMNLILLFPVLFLYLVVPTALLSVLEYFLARMENPWPGRVLPILSVVHSLCWALVVLFNLAGPASPVLFLLPLAMLAVYNIPTLIFLLVYKYTRRNFTERRAMDRKDIQDL</sequence>
<accession>A0A9D1Z6K9</accession>
<dbReference type="Proteomes" id="UP000886824">
    <property type="component" value="Unassembled WGS sequence"/>
</dbReference>
<feature type="transmembrane region" description="Helical" evidence="1">
    <location>
        <begin position="69"/>
        <end position="92"/>
    </location>
</feature>